<name>A0A9W4S2G6_9PEZI</name>
<protein>
    <submittedName>
        <fullName evidence="1">Uncharacterized protein</fullName>
    </submittedName>
</protein>
<sequence>MLLNHSYSPEILKCIQRARGVGVGQALGYLVGAGLSYAIPLAIQNLLWRYQILNCFWNGPISSSYDGSFLKQREIDSILDGSIAKSSLQALEGLPDPSIEGGHHELKMKALKNFWCRTSAQTEFNRCMWLYRLDD</sequence>
<proteinExistence type="predicted"/>
<evidence type="ECO:0000313" key="2">
    <source>
        <dbReference type="Proteomes" id="UP001152533"/>
    </source>
</evidence>
<comment type="caution">
    <text evidence="1">The sequence shown here is derived from an EMBL/GenBank/DDBJ whole genome shotgun (WGS) entry which is preliminary data.</text>
</comment>
<evidence type="ECO:0000313" key="1">
    <source>
        <dbReference type="EMBL" id="CAI0652015.1"/>
    </source>
</evidence>
<dbReference type="Proteomes" id="UP001152533">
    <property type="component" value="Unassembled WGS sequence"/>
</dbReference>
<accession>A0A9W4S2G6</accession>
<dbReference type="EMBL" id="CAMGZC010001226">
    <property type="protein sequence ID" value="CAI0652015.1"/>
    <property type="molecule type" value="Genomic_DNA"/>
</dbReference>
<dbReference type="AlphaFoldDB" id="A0A9W4S2G6"/>
<keyword evidence="2" id="KW-1185">Reference proteome</keyword>
<gene>
    <name evidence="1" type="ORF">CGXH109_LOCUS112796</name>
</gene>
<organism evidence="1 2">
    <name type="scientific">Colletotrichum noveboracense</name>
    <dbReference type="NCBI Taxonomy" id="2664923"/>
    <lineage>
        <taxon>Eukaryota</taxon>
        <taxon>Fungi</taxon>
        <taxon>Dikarya</taxon>
        <taxon>Ascomycota</taxon>
        <taxon>Pezizomycotina</taxon>
        <taxon>Sordariomycetes</taxon>
        <taxon>Hypocreomycetidae</taxon>
        <taxon>Glomerellales</taxon>
        <taxon>Glomerellaceae</taxon>
        <taxon>Colletotrichum</taxon>
        <taxon>Colletotrichum gloeosporioides species complex</taxon>
    </lineage>
</organism>
<reference evidence="1" key="1">
    <citation type="submission" date="2022-08" db="EMBL/GenBank/DDBJ databases">
        <authorList>
            <person name="Giroux E."/>
            <person name="Giroux E."/>
        </authorList>
    </citation>
    <scope>NUCLEOTIDE SEQUENCE</scope>
    <source>
        <strain evidence="1">H1091258</strain>
    </source>
</reference>